<feature type="chain" id="PRO_5043654347" description="Receptor-like serine/threonine-protein kinase" evidence="17">
    <location>
        <begin position="20"/>
        <end position="805"/>
    </location>
</feature>
<dbReference type="Pfam" id="PF07714">
    <property type="entry name" value="PK_Tyr_Ser-Thr"/>
    <property type="match status" value="1"/>
</dbReference>
<evidence type="ECO:0000256" key="11">
    <source>
        <dbReference type="ARBA" id="ARBA00047899"/>
    </source>
</evidence>
<dbReference type="Gene3D" id="3.30.200.20">
    <property type="entry name" value="Phosphorylase Kinase, domain 1"/>
    <property type="match status" value="1"/>
</dbReference>
<evidence type="ECO:0000256" key="1">
    <source>
        <dbReference type="ARBA" id="ARBA00004251"/>
    </source>
</evidence>
<dbReference type="InterPro" id="IPR036426">
    <property type="entry name" value="Bulb-type_lectin_dom_sf"/>
</dbReference>
<dbReference type="GO" id="GO:0004674">
    <property type="term" value="F:protein serine/threonine kinase activity"/>
    <property type="evidence" value="ECO:0007669"/>
    <property type="project" value="UniProtKB-KW"/>
</dbReference>
<evidence type="ECO:0000256" key="3">
    <source>
        <dbReference type="ARBA" id="ARBA00022527"/>
    </source>
</evidence>
<dbReference type="FunFam" id="2.90.10.10:FF:000001">
    <property type="entry name" value="G-type lectin S-receptor-like serine/threonine-protein kinase"/>
    <property type="match status" value="1"/>
</dbReference>
<proteinExistence type="inferred from homology"/>
<evidence type="ECO:0000256" key="7">
    <source>
        <dbReference type="ARBA" id="ARBA00022777"/>
    </source>
</evidence>
<dbReference type="InterPro" id="IPR011009">
    <property type="entry name" value="Kinase-like_dom_sf"/>
</dbReference>
<dbReference type="SUPFAM" id="SSF51110">
    <property type="entry name" value="alpha-D-mannose-specific plant lectins"/>
    <property type="match status" value="1"/>
</dbReference>
<feature type="binding site" evidence="14">
    <location>
        <position position="517"/>
    </location>
    <ligand>
        <name>ATP</name>
        <dbReference type="ChEBI" id="CHEBI:30616"/>
    </ligand>
</feature>
<dbReference type="Pfam" id="PF08276">
    <property type="entry name" value="PAN_2"/>
    <property type="match status" value="1"/>
</dbReference>
<dbReference type="GO" id="GO:0005886">
    <property type="term" value="C:plasma membrane"/>
    <property type="evidence" value="ECO:0007669"/>
    <property type="project" value="UniProtKB-SubCell"/>
</dbReference>
<dbReference type="InterPro" id="IPR017441">
    <property type="entry name" value="Protein_kinase_ATP_BS"/>
</dbReference>
<evidence type="ECO:0000259" key="18">
    <source>
        <dbReference type="PROSITE" id="PS50011"/>
    </source>
</evidence>
<comment type="catalytic activity">
    <reaction evidence="12 13">
        <text>L-seryl-[protein] + ATP = O-phospho-L-seryl-[protein] + ADP + H(+)</text>
        <dbReference type="Rhea" id="RHEA:17989"/>
        <dbReference type="Rhea" id="RHEA-COMP:9863"/>
        <dbReference type="Rhea" id="RHEA-COMP:11604"/>
        <dbReference type="ChEBI" id="CHEBI:15378"/>
        <dbReference type="ChEBI" id="CHEBI:29999"/>
        <dbReference type="ChEBI" id="CHEBI:30616"/>
        <dbReference type="ChEBI" id="CHEBI:83421"/>
        <dbReference type="ChEBI" id="CHEBI:456216"/>
        <dbReference type="EC" id="2.7.11.1"/>
    </reaction>
</comment>
<keyword evidence="7 13" id="KW-0418">Kinase</keyword>
<keyword evidence="5 17" id="KW-0732">Signal</keyword>
<evidence type="ECO:0000313" key="22">
    <source>
        <dbReference type="Proteomes" id="UP001443914"/>
    </source>
</evidence>
<name>A0AAW1JR65_SAPOF</name>
<dbReference type="Proteomes" id="UP001443914">
    <property type="component" value="Unassembled WGS sequence"/>
</dbReference>
<dbReference type="SUPFAM" id="SSF56112">
    <property type="entry name" value="Protein kinase-like (PK-like)"/>
    <property type="match status" value="1"/>
</dbReference>
<dbReference type="FunFam" id="1.10.510.10:FF:000060">
    <property type="entry name" value="G-type lectin S-receptor-like serine/threonine-protein kinase"/>
    <property type="match status" value="1"/>
</dbReference>
<evidence type="ECO:0000313" key="21">
    <source>
        <dbReference type="EMBL" id="KAK9706609.1"/>
    </source>
</evidence>
<keyword evidence="9" id="KW-1015">Disulfide bond</keyword>
<evidence type="ECO:0000256" key="13">
    <source>
        <dbReference type="PIRNR" id="PIRNR000641"/>
    </source>
</evidence>
<dbReference type="CDD" id="cd00028">
    <property type="entry name" value="B_lectin"/>
    <property type="match status" value="1"/>
</dbReference>
<keyword evidence="8 13" id="KW-0067">ATP-binding</keyword>
<evidence type="ECO:0000256" key="6">
    <source>
        <dbReference type="ARBA" id="ARBA00022741"/>
    </source>
</evidence>
<dbReference type="InterPro" id="IPR001245">
    <property type="entry name" value="Ser-Thr/Tyr_kinase_cat_dom"/>
</dbReference>
<dbReference type="InterPro" id="IPR001480">
    <property type="entry name" value="Bulb-type_lectin_dom"/>
</dbReference>
<dbReference type="CDD" id="cd00054">
    <property type="entry name" value="EGF_CA"/>
    <property type="match status" value="1"/>
</dbReference>
<dbReference type="InterPro" id="IPR024171">
    <property type="entry name" value="SRK-like_kinase"/>
</dbReference>
<evidence type="ECO:0000256" key="8">
    <source>
        <dbReference type="ARBA" id="ARBA00022840"/>
    </source>
</evidence>
<dbReference type="EMBL" id="JBDFQZ010000007">
    <property type="protein sequence ID" value="KAK9706609.1"/>
    <property type="molecule type" value="Genomic_DNA"/>
</dbReference>
<gene>
    <name evidence="21" type="ORF">RND81_07G138600</name>
</gene>
<comment type="subcellular location">
    <subcellularLocation>
        <location evidence="1">Cell membrane</location>
        <topology evidence="1">Single-pass type I membrane protein</topology>
    </subcellularLocation>
</comment>
<evidence type="ECO:0000256" key="5">
    <source>
        <dbReference type="ARBA" id="ARBA00022729"/>
    </source>
</evidence>
<evidence type="ECO:0000256" key="10">
    <source>
        <dbReference type="ARBA" id="ARBA00023180"/>
    </source>
</evidence>
<dbReference type="InterPro" id="IPR003609">
    <property type="entry name" value="Pan_app"/>
</dbReference>
<dbReference type="PANTHER" id="PTHR27002:SF1082">
    <property type="entry name" value="OS06G0693000 PROTEIN"/>
    <property type="match status" value="1"/>
</dbReference>
<dbReference type="PIRSF" id="PIRSF000641">
    <property type="entry name" value="SRK"/>
    <property type="match status" value="1"/>
</dbReference>
<dbReference type="PANTHER" id="PTHR27002">
    <property type="entry name" value="RECEPTOR-LIKE SERINE/THREONINE-PROTEIN KINASE SD1-8"/>
    <property type="match status" value="1"/>
</dbReference>
<feature type="signal peptide" evidence="17">
    <location>
        <begin position="1"/>
        <end position="19"/>
    </location>
</feature>
<comment type="catalytic activity">
    <reaction evidence="11 13">
        <text>L-threonyl-[protein] + ATP = O-phospho-L-threonyl-[protein] + ADP + H(+)</text>
        <dbReference type="Rhea" id="RHEA:46608"/>
        <dbReference type="Rhea" id="RHEA-COMP:11060"/>
        <dbReference type="Rhea" id="RHEA-COMP:11605"/>
        <dbReference type="ChEBI" id="CHEBI:15378"/>
        <dbReference type="ChEBI" id="CHEBI:30013"/>
        <dbReference type="ChEBI" id="CHEBI:30616"/>
        <dbReference type="ChEBI" id="CHEBI:61977"/>
        <dbReference type="ChEBI" id="CHEBI:456216"/>
        <dbReference type="EC" id="2.7.11.1"/>
    </reaction>
</comment>
<organism evidence="21 22">
    <name type="scientific">Saponaria officinalis</name>
    <name type="common">Common soapwort</name>
    <name type="synonym">Lychnis saponaria</name>
    <dbReference type="NCBI Taxonomy" id="3572"/>
    <lineage>
        <taxon>Eukaryota</taxon>
        <taxon>Viridiplantae</taxon>
        <taxon>Streptophyta</taxon>
        <taxon>Embryophyta</taxon>
        <taxon>Tracheophyta</taxon>
        <taxon>Spermatophyta</taxon>
        <taxon>Magnoliopsida</taxon>
        <taxon>eudicotyledons</taxon>
        <taxon>Gunneridae</taxon>
        <taxon>Pentapetalae</taxon>
        <taxon>Caryophyllales</taxon>
        <taxon>Caryophyllaceae</taxon>
        <taxon>Caryophylleae</taxon>
        <taxon>Saponaria</taxon>
    </lineage>
</organism>
<keyword evidence="16" id="KW-0472">Membrane</keyword>
<dbReference type="Pfam" id="PF00954">
    <property type="entry name" value="S_locus_glycop"/>
    <property type="match status" value="1"/>
</dbReference>
<comment type="caution">
    <text evidence="21">The sequence shown here is derived from an EMBL/GenBank/DDBJ whole genome shotgun (WGS) entry which is preliminary data.</text>
</comment>
<dbReference type="CDD" id="cd14066">
    <property type="entry name" value="STKc_IRAK"/>
    <property type="match status" value="1"/>
</dbReference>
<dbReference type="Pfam" id="PF01453">
    <property type="entry name" value="B_lectin"/>
    <property type="match status" value="1"/>
</dbReference>
<dbReference type="GO" id="GO:0005524">
    <property type="term" value="F:ATP binding"/>
    <property type="evidence" value="ECO:0007669"/>
    <property type="project" value="UniProtKB-UniRule"/>
</dbReference>
<keyword evidence="6 13" id="KW-0547">Nucleotide-binding</keyword>
<evidence type="ECO:0000259" key="19">
    <source>
        <dbReference type="PROSITE" id="PS50927"/>
    </source>
</evidence>
<dbReference type="FunFam" id="3.30.200.20:FF:000195">
    <property type="entry name" value="G-type lectin S-receptor-like serine/threonine-protein kinase"/>
    <property type="match status" value="1"/>
</dbReference>
<dbReference type="AlphaFoldDB" id="A0AAW1JR65"/>
<feature type="domain" description="Protein kinase" evidence="18">
    <location>
        <begin position="489"/>
        <end position="761"/>
    </location>
</feature>
<feature type="compositionally biased region" description="Polar residues" evidence="15">
    <location>
        <begin position="794"/>
        <end position="805"/>
    </location>
</feature>
<feature type="transmembrane region" description="Helical" evidence="16">
    <location>
        <begin position="422"/>
        <end position="445"/>
    </location>
</feature>
<dbReference type="PROSITE" id="PS50011">
    <property type="entry name" value="PROTEIN_KINASE_DOM"/>
    <property type="match status" value="1"/>
</dbReference>
<reference evidence="21" key="1">
    <citation type="submission" date="2024-03" db="EMBL/GenBank/DDBJ databases">
        <title>WGS assembly of Saponaria officinalis var. Norfolk2.</title>
        <authorList>
            <person name="Jenkins J."/>
            <person name="Shu S."/>
            <person name="Grimwood J."/>
            <person name="Barry K."/>
            <person name="Goodstein D."/>
            <person name="Schmutz J."/>
            <person name="Leebens-Mack J."/>
            <person name="Osbourn A."/>
        </authorList>
    </citation>
    <scope>NUCLEOTIDE SEQUENCE [LARGE SCALE GENOMIC DNA]</scope>
    <source>
        <strain evidence="21">JIC</strain>
    </source>
</reference>
<comment type="similarity">
    <text evidence="13">Belongs to the protein kinase superfamily. Ser/Thr protein kinase family.</text>
</comment>
<keyword evidence="4 13" id="KW-0808">Transferase</keyword>
<dbReference type="EC" id="2.7.11.1" evidence="13"/>
<keyword evidence="3 13" id="KW-0723">Serine/threonine-protein kinase</keyword>
<dbReference type="GO" id="GO:0048544">
    <property type="term" value="P:recognition of pollen"/>
    <property type="evidence" value="ECO:0007669"/>
    <property type="project" value="InterPro"/>
</dbReference>
<keyword evidence="22" id="KW-1185">Reference proteome</keyword>
<dbReference type="InterPro" id="IPR000719">
    <property type="entry name" value="Prot_kinase_dom"/>
</dbReference>
<dbReference type="PROSITE" id="PS50948">
    <property type="entry name" value="PAN"/>
    <property type="match status" value="1"/>
</dbReference>
<dbReference type="InterPro" id="IPR000858">
    <property type="entry name" value="S_locus_glycoprot_dom"/>
</dbReference>
<dbReference type="SMART" id="SM00220">
    <property type="entry name" value="S_TKc"/>
    <property type="match status" value="1"/>
</dbReference>
<keyword evidence="16" id="KW-1133">Transmembrane helix</keyword>
<dbReference type="SMART" id="SM00108">
    <property type="entry name" value="B_lectin"/>
    <property type="match status" value="1"/>
</dbReference>
<evidence type="ECO:0000256" key="15">
    <source>
        <dbReference type="SAM" id="MobiDB-lite"/>
    </source>
</evidence>
<evidence type="ECO:0000256" key="4">
    <source>
        <dbReference type="ARBA" id="ARBA00022679"/>
    </source>
</evidence>
<protein>
    <recommendedName>
        <fullName evidence="13">Receptor-like serine/threonine-protein kinase</fullName>
        <ecNumber evidence="13">2.7.11.1</ecNumber>
    </recommendedName>
</protein>
<feature type="domain" description="Bulb-type lectin" evidence="19">
    <location>
        <begin position="20"/>
        <end position="142"/>
    </location>
</feature>
<feature type="domain" description="Apple" evidence="20">
    <location>
        <begin position="331"/>
        <end position="410"/>
    </location>
</feature>
<feature type="region of interest" description="Disordered" evidence="15">
    <location>
        <begin position="785"/>
        <end position="805"/>
    </location>
</feature>
<sequence>MSSMSIFYFLLLSFRFCDALDSITTTNIINDQESIISNNGTYKLAFFSPRNSTSRYVGIYYNNLPAMQVIWVANRNNPVTDSSGSFQISKDGNLQVLNGQKSILWSSNLALVATNSSKAQLRDSGNLVLLTSNDTIIWQSFDHPSDTILPQMTLIHHKDTGRDSVVRSWKSPSDPSEGRFFLDFGPSALPELFILDNDSRYFRSGPWNGNMFIGIQVNFPDYQSLNIQSDGQGTITAVYSHPVSPMSNYQISYQGTLFQQYWDDSKREWEILFQAPSNECDVYGKCGEFGSCNSRNSPICKCLKGFMPKKKEEWSIGNWSSGCTRTKQLLCGIEGAKEDGFFRLQKMKVPADNNWLQGTDQDTCRSQCLTNCSCSAYAFETGVGCMTWNGKLIDTQEFSASSVDLYLRLAHSEIGNHNKVKIIVGVIVSSGTATLVAIVLVYFYCRRKAEQAERKRTLLDILDGTQNLDKFEDLPLFKFGKLVVATNNFQECNKLGQGGFGAVYKGTLENGLEVAIKRLSGTSRQGVEEFMNEVLVISRLQHRNLVKLLGCCVERQERLLVYEYMPNKSLDAFLFDPEKKSILDWKKRFNIIEGICRGLLYLHRDSRLKIIHRDLKASNILLDQNLNPKISDFGMARIFGGDQNQGDTTRVAGTYGYMPPEYAIEGRFSEKSDVFSFGVLLLEIITGKRTQWYDEESSNLLGYVWKQWSEDNVFSLIDPEIAYEGLEAEILKCIHVGLLCVQKYAEDRPDVSSVISMLTALTTAHFRQPKQPGFTRLLRISASTSSQSHHTSSKNELSITNISGR</sequence>
<keyword evidence="10" id="KW-0325">Glycoprotein</keyword>
<dbReference type="PROSITE" id="PS50927">
    <property type="entry name" value="BULB_LECTIN"/>
    <property type="match status" value="1"/>
</dbReference>
<evidence type="ECO:0000256" key="14">
    <source>
        <dbReference type="PROSITE-ProRule" id="PRU10141"/>
    </source>
</evidence>
<evidence type="ECO:0000256" key="12">
    <source>
        <dbReference type="ARBA" id="ARBA00048679"/>
    </source>
</evidence>
<dbReference type="PROSITE" id="PS00107">
    <property type="entry name" value="PROTEIN_KINASE_ATP"/>
    <property type="match status" value="1"/>
</dbReference>
<evidence type="ECO:0000256" key="2">
    <source>
        <dbReference type="ARBA" id="ARBA00022475"/>
    </source>
</evidence>
<keyword evidence="2" id="KW-1003">Cell membrane</keyword>
<dbReference type="InterPro" id="IPR008271">
    <property type="entry name" value="Ser/Thr_kinase_AS"/>
</dbReference>
<evidence type="ECO:0000256" key="17">
    <source>
        <dbReference type="SAM" id="SignalP"/>
    </source>
</evidence>
<evidence type="ECO:0000256" key="16">
    <source>
        <dbReference type="SAM" id="Phobius"/>
    </source>
</evidence>
<evidence type="ECO:0000259" key="20">
    <source>
        <dbReference type="PROSITE" id="PS50948"/>
    </source>
</evidence>
<dbReference type="Gene3D" id="1.10.510.10">
    <property type="entry name" value="Transferase(Phosphotransferase) domain 1"/>
    <property type="match status" value="1"/>
</dbReference>
<dbReference type="CDD" id="cd01098">
    <property type="entry name" value="PAN_AP_plant"/>
    <property type="match status" value="1"/>
</dbReference>
<evidence type="ECO:0000256" key="9">
    <source>
        <dbReference type="ARBA" id="ARBA00023157"/>
    </source>
</evidence>
<dbReference type="Gene3D" id="2.90.10.10">
    <property type="entry name" value="Bulb-type lectin domain"/>
    <property type="match status" value="1"/>
</dbReference>
<accession>A0AAW1JR65</accession>
<dbReference type="PROSITE" id="PS00108">
    <property type="entry name" value="PROTEIN_KINASE_ST"/>
    <property type="match status" value="1"/>
</dbReference>
<keyword evidence="16" id="KW-0812">Transmembrane</keyword>
<dbReference type="SMART" id="SM00473">
    <property type="entry name" value="PAN_AP"/>
    <property type="match status" value="1"/>
</dbReference>